<name>A0ABP8UCY7_9ACTN</name>
<comment type="caution">
    <text evidence="1">The sequence shown here is derived from an EMBL/GenBank/DDBJ whole genome shotgun (WGS) entry which is preliminary data.</text>
</comment>
<gene>
    <name evidence="1" type="ORF">GCM10023196_037070</name>
</gene>
<protein>
    <submittedName>
        <fullName evidence="1">Uncharacterized protein</fullName>
    </submittedName>
</protein>
<evidence type="ECO:0000313" key="1">
    <source>
        <dbReference type="EMBL" id="GAA4626909.1"/>
    </source>
</evidence>
<dbReference type="Proteomes" id="UP001501442">
    <property type="component" value="Unassembled WGS sequence"/>
</dbReference>
<dbReference type="EMBL" id="BAABHK010000004">
    <property type="protein sequence ID" value="GAA4626909.1"/>
    <property type="molecule type" value="Genomic_DNA"/>
</dbReference>
<keyword evidence="2" id="KW-1185">Reference proteome</keyword>
<sequence length="65" mass="6928">MFNPIPEETPVGTPNPLPNPFSGSAADFPAFTTAAIAMHEMFLAYLRAGFTEDQAIKLLVGFGKA</sequence>
<evidence type="ECO:0000313" key="2">
    <source>
        <dbReference type="Proteomes" id="UP001501442"/>
    </source>
</evidence>
<proteinExistence type="predicted"/>
<organism evidence="1 2">
    <name type="scientific">Actinoallomurus vinaceus</name>
    <dbReference type="NCBI Taxonomy" id="1080074"/>
    <lineage>
        <taxon>Bacteria</taxon>
        <taxon>Bacillati</taxon>
        <taxon>Actinomycetota</taxon>
        <taxon>Actinomycetes</taxon>
        <taxon>Streptosporangiales</taxon>
        <taxon>Thermomonosporaceae</taxon>
        <taxon>Actinoallomurus</taxon>
    </lineage>
</organism>
<accession>A0ABP8UCY7</accession>
<reference evidence="2" key="1">
    <citation type="journal article" date="2019" name="Int. J. Syst. Evol. Microbiol.">
        <title>The Global Catalogue of Microorganisms (GCM) 10K type strain sequencing project: providing services to taxonomists for standard genome sequencing and annotation.</title>
        <authorList>
            <consortium name="The Broad Institute Genomics Platform"/>
            <consortium name="The Broad Institute Genome Sequencing Center for Infectious Disease"/>
            <person name="Wu L."/>
            <person name="Ma J."/>
        </authorList>
    </citation>
    <scope>NUCLEOTIDE SEQUENCE [LARGE SCALE GENOMIC DNA]</scope>
    <source>
        <strain evidence="2">JCM 17939</strain>
    </source>
</reference>